<dbReference type="Gene3D" id="3.30.450.20">
    <property type="entry name" value="PAS domain"/>
    <property type="match status" value="1"/>
</dbReference>
<gene>
    <name evidence="6" type="ORF">D7M11_28185</name>
</gene>
<feature type="domain" description="HTH araC/xylS-type" evidence="5">
    <location>
        <begin position="686"/>
        <end position="783"/>
    </location>
</feature>
<dbReference type="InterPro" id="IPR009057">
    <property type="entry name" value="Homeodomain-like_sf"/>
</dbReference>
<organism evidence="6 7">
    <name type="scientific">Paenibacillus ginsengarvi</name>
    <dbReference type="NCBI Taxonomy" id="400777"/>
    <lineage>
        <taxon>Bacteria</taxon>
        <taxon>Bacillati</taxon>
        <taxon>Bacillota</taxon>
        <taxon>Bacilli</taxon>
        <taxon>Bacillales</taxon>
        <taxon>Paenibacillaceae</taxon>
        <taxon>Paenibacillus</taxon>
    </lineage>
</organism>
<keyword evidence="4" id="KW-0812">Transmembrane</keyword>
<dbReference type="Gene3D" id="1.10.10.60">
    <property type="entry name" value="Homeodomain-like"/>
    <property type="match status" value="2"/>
</dbReference>
<dbReference type="Pfam" id="PF12833">
    <property type="entry name" value="HTH_18"/>
    <property type="match status" value="1"/>
</dbReference>
<accession>A0A3B0BKL4</accession>
<evidence type="ECO:0000256" key="3">
    <source>
        <dbReference type="ARBA" id="ARBA00023163"/>
    </source>
</evidence>
<dbReference type="Proteomes" id="UP000282311">
    <property type="component" value="Unassembled WGS sequence"/>
</dbReference>
<dbReference type="PANTHER" id="PTHR43280:SF28">
    <property type="entry name" value="HTH-TYPE TRANSCRIPTIONAL ACTIVATOR RHAS"/>
    <property type="match status" value="1"/>
</dbReference>
<dbReference type="InterPro" id="IPR018060">
    <property type="entry name" value="HTH_AraC"/>
</dbReference>
<evidence type="ECO:0000256" key="4">
    <source>
        <dbReference type="SAM" id="Phobius"/>
    </source>
</evidence>
<evidence type="ECO:0000256" key="2">
    <source>
        <dbReference type="ARBA" id="ARBA00023125"/>
    </source>
</evidence>
<evidence type="ECO:0000313" key="7">
    <source>
        <dbReference type="Proteomes" id="UP000282311"/>
    </source>
</evidence>
<keyword evidence="3" id="KW-0804">Transcription</keyword>
<sequence length="789" mass="88027">MIHTGNGYTGQEAGKGGAGMKKTEFRKGSLYWKSLVLVLVITSLPALLIGIGAYNLGAEPIVRELNEAHQVQLNQSIQRVDEYLSHLELFSAQLAFNPEFDESLAGMNFAEQFQKTRDLYRSLALMKDGNPLVFDVALYLDNTDKLISDHWGVRTIGGGDDELSFRRLLSSDRKIYWTDDMPQAGSGETHFRGVVTKLYASGSDRPFGAFLIYLQQGALDGMVRRLASEGGTAFLMDREGQVIASDDAGDIGLRHAMVRRILPANTFKDTFVYDYGGMSYSVSFGQLSRLGNDWTYVSATPLSTITAPVNAMSRMIVAVSVFGLALALLLSWFAWGRIYNPIRRLVGLFPFAKETGGDRLNEIAFIEKQWQRHLDENEVLQQRLRQSLPSLREGFLLQYLQGRIMPASEKEIAEKLRQYDWHVEGKRFAILVAGLYGRGAPETKFSDRDGQLIDYAASNIVQELCRSAAEYAHAINFQDSTVGVLLVLNPIEAADRAKEKLLALAGDIASAVSGLLKVNVAVAASKLNESVLELPEMLEETSKTLRMRDPNEKADILDVEDMMPDLGQHVEFPLELEKEIIGAMRLGLQEEAAAGVRQFAEAIRSKAGTQMHIQQGMLKLLGSAYDAMFRSGVNPGSVYGGAHLYEELMVIRDPEEMIRWFTSSVIEPFVRSVSGALDPDTRRLVEQVTGQLHDELSRDVSLEMYADRFGVSPFKLSRAFKQVTGVNFIDYLTSLRIEKCKELLVTTDMKIADIAETLRYQPSYLIRLFKKSTELTPGQFREKHSRGAV</sequence>
<feature type="transmembrane region" description="Helical" evidence="4">
    <location>
        <begin position="315"/>
        <end position="335"/>
    </location>
</feature>
<dbReference type="PANTHER" id="PTHR43280">
    <property type="entry name" value="ARAC-FAMILY TRANSCRIPTIONAL REGULATOR"/>
    <property type="match status" value="1"/>
</dbReference>
<keyword evidence="7" id="KW-1185">Reference proteome</keyword>
<dbReference type="GO" id="GO:0043565">
    <property type="term" value="F:sequence-specific DNA binding"/>
    <property type="evidence" value="ECO:0007669"/>
    <property type="project" value="InterPro"/>
</dbReference>
<reference evidence="6 7" key="1">
    <citation type="journal article" date="2007" name="Int. J. Syst. Evol. Microbiol.">
        <title>Paenibacillus ginsengarvi sp. nov., isolated from soil from ginseng cultivation.</title>
        <authorList>
            <person name="Yoon M.H."/>
            <person name="Ten L.N."/>
            <person name="Im W.T."/>
        </authorList>
    </citation>
    <scope>NUCLEOTIDE SEQUENCE [LARGE SCALE GENOMIC DNA]</scope>
    <source>
        <strain evidence="6 7">KCTC 13059</strain>
    </source>
</reference>
<dbReference type="PROSITE" id="PS01124">
    <property type="entry name" value="HTH_ARAC_FAMILY_2"/>
    <property type="match status" value="1"/>
</dbReference>
<keyword evidence="4" id="KW-1133">Transmembrane helix</keyword>
<dbReference type="SMART" id="SM00342">
    <property type="entry name" value="HTH_ARAC"/>
    <property type="match status" value="1"/>
</dbReference>
<dbReference type="EMBL" id="RBAH01000026">
    <property type="protein sequence ID" value="RKN73030.1"/>
    <property type="molecule type" value="Genomic_DNA"/>
</dbReference>
<protein>
    <submittedName>
        <fullName evidence="6">Helix-turn-helix domain-containing protein</fullName>
    </submittedName>
</protein>
<dbReference type="AlphaFoldDB" id="A0A3B0BKL4"/>
<feature type="transmembrane region" description="Helical" evidence="4">
    <location>
        <begin position="30"/>
        <end position="54"/>
    </location>
</feature>
<comment type="caution">
    <text evidence="6">The sequence shown here is derived from an EMBL/GenBank/DDBJ whole genome shotgun (WGS) entry which is preliminary data.</text>
</comment>
<dbReference type="GO" id="GO:0003700">
    <property type="term" value="F:DNA-binding transcription factor activity"/>
    <property type="evidence" value="ECO:0007669"/>
    <property type="project" value="InterPro"/>
</dbReference>
<name>A0A3B0BKL4_9BACL</name>
<keyword evidence="4" id="KW-0472">Membrane</keyword>
<keyword evidence="1" id="KW-0805">Transcription regulation</keyword>
<evidence type="ECO:0000259" key="5">
    <source>
        <dbReference type="PROSITE" id="PS01124"/>
    </source>
</evidence>
<evidence type="ECO:0000313" key="6">
    <source>
        <dbReference type="EMBL" id="RKN73030.1"/>
    </source>
</evidence>
<proteinExistence type="predicted"/>
<evidence type="ECO:0000256" key="1">
    <source>
        <dbReference type="ARBA" id="ARBA00023015"/>
    </source>
</evidence>
<keyword evidence="2" id="KW-0238">DNA-binding</keyword>
<dbReference type="SUPFAM" id="SSF46689">
    <property type="entry name" value="Homeodomain-like"/>
    <property type="match status" value="2"/>
</dbReference>